<feature type="transmembrane region" description="Helical" evidence="1">
    <location>
        <begin position="20"/>
        <end position="42"/>
    </location>
</feature>
<keyword evidence="1" id="KW-0812">Transmembrane</keyword>
<reference evidence="3" key="1">
    <citation type="submission" date="2024-06" db="EMBL/GenBank/DDBJ databases">
        <title>Complete genome of Salinicola endophyticus HNIBRBA4755.</title>
        <authorList>
            <person name="Shin S.Y."/>
            <person name="Kang H."/>
            <person name="Song J."/>
        </authorList>
    </citation>
    <scope>NUCLEOTIDE SEQUENCE</scope>
    <source>
        <strain evidence="3">HNIBRBA4755</strain>
    </source>
</reference>
<accession>A0AB74UAL0</accession>
<gene>
    <name evidence="3" type="ORF">ABV408_15040</name>
</gene>
<name>A0AB74UAL0_9GAMM</name>
<sequence length="152" mass="16150">MTATAESTRVRVVRRGINPLHGLLLAGTFPLYLTAALSDYAYATSYHIQWSTFASWAIAGGLVFNGLAWLFALGGIVMASGQRGRAGLECLLLLVTFVLGFINALVHARDAWAMMPTGFVLSIVIALLALVAALIGLSRNRAIAQEMTGGRA</sequence>
<dbReference type="Pfam" id="PF09990">
    <property type="entry name" value="DUF2231"/>
    <property type="match status" value="1"/>
</dbReference>
<organism evidence="3">
    <name type="scientific">Salinicola endophyticus</name>
    <dbReference type="NCBI Taxonomy" id="1949083"/>
    <lineage>
        <taxon>Bacteria</taxon>
        <taxon>Pseudomonadati</taxon>
        <taxon>Pseudomonadota</taxon>
        <taxon>Gammaproteobacteria</taxon>
        <taxon>Oceanospirillales</taxon>
        <taxon>Halomonadaceae</taxon>
        <taxon>Salinicola</taxon>
    </lineage>
</organism>
<evidence type="ECO:0000313" key="3">
    <source>
        <dbReference type="EMBL" id="XCJ78743.1"/>
    </source>
</evidence>
<keyword evidence="1" id="KW-0472">Membrane</keyword>
<feature type="transmembrane region" description="Helical" evidence="1">
    <location>
        <begin position="86"/>
        <end position="106"/>
    </location>
</feature>
<proteinExistence type="predicted"/>
<feature type="transmembrane region" description="Helical" evidence="1">
    <location>
        <begin position="118"/>
        <end position="137"/>
    </location>
</feature>
<evidence type="ECO:0000259" key="2">
    <source>
        <dbReference type="Pfam" id="PF09990"/>
    </source>
</evidence>
<dbReference type="AlphaFoldDB" id="A0AB74UAL0"/>
<keyword evidence="1" id="KW-1133">Transmembrane helix</keyword>
<evidence type="ECO:0000256" key="1">
    <source>
        <dbReference type="SAM" id="Phobius"/>
    </source>
</evidence>
<dbReference type="InterPro" id="IPR019251">
    <property type="entry name" value="DUF2231_TM"/>
</dbReference>
<protein>
    <recommendedName>
        <fullName evidence="2">DUF2231 domain-containing protein</fullName>
    </recommendedName>
</protein>
<feature type="domain" description="DUF2231" evidence="2">
    <location>
        <begin position="19"/>
        <end position="136"/>
    </location>
</feature>
<feature type="transmembrane region" description="Helical" evidence="1">
    <location>
        <begin position="54"/>
        <end position="79"/>
    </location>
</feature>
<dbReference type="EMBL" id="CP159578">
    <property type="protein sequence ID" value="XCJ78743.1"/>
    <property type="molecule type" value="Genomic_DNA"/>
</dbReference>
<dbReference type="RefSeq" id="WP_106419554.1">
    <property type="nucleotide sequence ID" value="NZ_CP159578.1"/>
</dbReference>